<evidence type="ECO:0000313" key="3">
    <source>
        <dbReference type="Proteomes" id="UP000605568"/>
    </source>
</evidence>
<reference evidence="3" key="1">
    <citation type="journal article" date="2019" name="Int. J. Syst. Evol. Microbiol.">
        <title>The Global Catalogue of Microorganisms (GCM) 10K type strain sequencing project: providing services to taxonomists for standard genome sequencing and annotation.</title>
        <authorList>
            <consortium name="The Broad Institute Genomics Platform"/>
            <consortium name="The Broad Institute Genome Sequencing Center for Infectious Disease"/>
            <person name="Wu L."/>
            <person name="Ma J."/>
        </authorList>
    </citation>
    <scope>NUCLEOTIDE SEQUENCE [LARGE SCALE GENOMIC DNA]</scope>
    <source>
        <strain evidence="3">CGMCC 4.7367</strain>
    </source>
</reference>
<organism evidence="2 3">
    <name type="scientific">Lentzea cavernae</name>
    <dbReference type="NCBI Taxonomy" id="2020703"/>
    <lineage>
        <taxon>Bacteria</taxon>
        <taxon>Bacillati</taxon>
        <taxon>Actinomycetota</taxon>
        <taxon>Actinomycetes</taxon>
        <taxon>Pseudonocardiales</taxon>
        <taxon>Pseudonocardiaceae</taxon>
        <taxon>Lentzea</taxon>
    </lineage>
</organism>
<feature type="transmembrane region" description="Helical" evidence="1">
    <location>
        <begin position="33"/>
        <end position="50"/>
    </location>
</feature>
<protein>
    <recommendedName>
        <fullName evidence="4">DUF2892 domain-containing protein</fullName>
    </recommendedName>
</protein>
<gene>
    <name evidence="2" type="ORF">GCM10017774_00990</name>
</gene>
<dbReference type="RefSeq" id="WP_191295439.1">
    <property type="nucleotide sequence ID" value="NZ_BNAR01000001.1"/>
</dbReference>
<evidence type="ECO:0008006" key="4">
    <source>
        <dbReference type="Google" id="ProtNLM"/>
    </source>
</evidence>
<keyword evidence="1" id="KW-0472">Membrane</keyword>
<keyword evidence="1" id="KW-1133">Transmembrane helix</keyword>
<sequence>MSTLRHAPVVARMTTPAQRGDDSPLWQPNRRSVRYAVDLLGALIVVAGFVSGEFALGFGGAVVLLAGMCLHVSCGRQGVEGR</sequence>
<evidence type="ECO:0000313" key="2">
    <source>
        <dbReference type="EMBL" id="GHH27813.1"/>
    </source>
</evidence>
<dbReference type="EMBL" id="BNAR01000001">
    <property type="protein sequence ID" value="GHH27813.1"/>
    <property type="molecule type" value="Genomic_DNA"/>
</dbReference>
<name>A0ABQ3M2N0_9PSEU</name>
<keyword evidence="1" id="KW-0812">Transmembrane</keyword>
<evidence type="ECO:0000256" key="1">
    <source>
        <dbReference type="SAM" id="Phobius"/>
    </source>
</evidence>
<proteinExistence type="predicted"/>
<accession>A0ABQ3M2N0</accession>
<dbReference type="Proteomes" id="UP000605568">
    <property type="component" value="Unassembled WGS sequence"/>
</dbReference>
<keyword evidence="3" id="KW-1185">Reference proteome</keyword>
<comment type="caution">
    <text evidence="2">The sequence shown here is derived from an EMBL/GenBank/DDBJ whole genome shotgun (WGS) entry which is preliminary data.</text>
</comment>